<feature type="domain" description="Ribosomal protein eL8/eL30/eS12/Gadd45" evidence="2">
    <location>
        <begin position="365"/>
        <end position="457"/>
    </location>
</feature>
<evidence type="ECO:0000256" key="1">
    <source>
        <dbReference type="SAM" id="MobiDB-lite"/>
    </source>
</evidence>
<name>A0A397AHD0_APHAT</name>
<evidence type="ECO:0000313" key="4">
    <source>
        <dbReference type="Proteomes" id="UP000265427"/>
    </source>
</evidence>
<dbReference type="SUPFAM" id="SSF54928">
    <property type="entry name" value="RNA-binding domain, RBD"/>
    <property type="match status" value="1"/>
</dbReference>
<dbReference type="VEuPathDB" id="FungiDB:H257_12213"/>
<proteinExistence type="predicted"/>
<feature type="non-terminal residue" evidence="3">
    <location>
        <position position="841"/>
    </location>
</feature>
<dbReference type="GO" id="GO:0003730">
    <property type="term" value="F:mRNA 3'-UTR binding"/>
    <property type="evidence" value="ECO:0007669"/>
    <property type="project" value="TreeGrafter"/>
</dbReference>
<dbReference type="Proteomes" id="UP000265427">
    <property type="component" value="Unassembled WGS sequence"/>
</dbReference>
<comment type="caution">
    <text evidence="3">The sequence shown here is derived from an EMBL/GenBank/DDBJ whole genome shotgun (WGS) entry which is preliminary data.</text>
</comment>
<dbReference type="GO" id="GO:0005739">
    <property type="term" value="C:mitochondrion"/>
    <property type="evidence" value="ECO:0007669"/>
    <property type="project" value="TreeGrafter"/>
</dbReference>
<dbReference type="GO" id="GO:0035368">
    <property type="term" value="F:selenocysteine insertion sequence binding"/>
    <property type="evidence" value="ECO:0007669"/>
    <property type="project" value="InterPro"/>
</dbReference>
<evidence type="ECO:0000259" key="2">
    <source>
        <dbReference type="Pfam" id="PF01248"/>
    </source>
</evidence>
<dbReference type="VEuPathDB" id="FungiDB:H257_12212"/>
<dbReference type="Gene3D" id="3.30.1330.30">
    <property type="match status" value="1"/>
</dbReference>
<sequence>MRRWIAVNVEHLEMRWRGVPILDGGVDVADWTVQLNATSDWFLADFVSSKPASAKHTPPTATTKERGTAAHHNTHHPSASQPKTVHSTASDNRPAAVSLGTAVAPLNATVVATPHGHLVGPRVHHERPKKKKLSTLKKRVLKDRAAKWAAFHNHIPIEWTTSDQAAEGGTNVGTNDLVRTVVAIHLVDPDEVHEDDEYDDTLEDVTVQFGKHGKILSLSLDRSTGSISIEYEDAKGANAAVAAMNNVTFGGQHVSCLLVDVHNQVKCKLQRQVVVDGFCDVAELEDPDEFDEVQSEVQSTFGTTPHTPEHVEMDRTTGSIRLLYASPKQAKERVDVGGEVEGLVVAFLGRLMSLQERARLTNPLKAKKTRRLVFGLREVKRGVKNGKVVCLMVAYNIDECAAEGGLDDKVMELIDLARLHNTPVIFSLSKRKLGKALLKTIRVSCVGVYNVDGANELWADLKKKVAALQANPPPQPDCSEKALGMGVHTLRVGDQHVDCPPRSFCASHYVNLAAMYEEAGVEIVPYPGDMSFSDFGEAAFYCHAMGWCIGGLRLPSPWHVAAMLRKFSFRAIYDHVQFFLSPLDDILPTTTLGEYVTTHQFSHEYLYGILLPMMTMILTCSNEACLNYPVGLLKTYLSKSNAVNQVVTKHGSTLAAAQLARLCKTILVDTKVTGVWQATDDRPARIAYITDGLEHVEEFDHIVVSSQACSALSFLKDADEAMMELLAAVPHETAQVVIHRDPILMPRDRRDWSFYNFITAKQGQKLKPGIVENMVTLWVAKFHAKESDAESLFQTWNPLVDPREDLVLHRAEFLRPLFTKTSHDLVKKIRARQGRGNLWFS</sequence>
<dbReference type="InterPro" id="IPR036188">
    <property type="entry name" value="FAD/NAD-bd_sf"/>
</dbReference>
<gene>
    <name evidence="3" type="ORF">DYB36_004752</name>
</gene>
<reference evidence="3 4" key="1">
    <citation type="submission" date="2018-08" db="EMBL/GenBank/DDBJ databases">
        <title>Aphanomyces genome sequencing and annotation.</title>
        <authorList>
            <person name="Minardi D."/>
            <person name="Oidtmann B."/>
            <person name="Van Der Giezen M."/>
            <person name="Studholme D.J."/>
        </authorList>
    </citation>
    <scope>NUCLEOTIDE SEQUENCE [LARGE SCALE GENOMIC DNA]</scope>
    <source>
        <strain evidence="3 4">Kv</strain>
    </source>
</reference>
<protein>
    <recommendedName>
        <fullName evidence="2">Ribosomal protein eL8/eL30/eS12/Gadd45 domain-containing protein</fullName>
    </recommendedName>
</protein>
<dbReference type="InterPro" id="IPR035979">
    <property type="entry name" value="RBD_domain_sf"/>
</dbReference>
<dbReference type="GO" id="GO:0043021">
    <property type="term" value="F:ribonucleoprotein complex binding"/>
    <property type="evidence" value="ECO:0007669"/>
    <property type="project" value="TreeGrafter"/>
</dbReference>
<feature type="compositionally biased region" description="Polar residues" evidence="1">
    <location>
        <begin position="76"/>
        <end position="91"/>
    </location>
</feature>
<evidence type="ECO:0000313" key="3">
    <source>
        <dbReference type="EMBL" id="RHY06486.1"/>
    </source>
</evidence>
<dbReference type="InterPro" id="IPR012677">
    <property type="entry name" value="Nucleotide-bd_a/b_plait_sf"/>
</dbReference>
<dbReference type="PANTHER" id="PTHR13284:SF4">
    <property type="entry name" value="C2H2-TYPE DOMAIN-CONTAINING PROTEIN"/>
    <property type="match status" value="1"/>
</dbReference>
<dbReference type="InterPro" id="IPR040051">
    <property type="entry name" value="SECISBP2"/>
</dbReference>
<dbReference type="InterPro" id="IPR029064">
    <property type="entry name" value="Ribosomal_eL30-like_sf"/>
</dbReference>
<dbReference type="Pfam" id="PF01248">
    <property type="entry name" value="Ribosomal_L7Ae"/>
    <property type="match status" value="1"/>
</dbReference>
<dbReference type="EMBL" id="QUSZ01006240">
    <property type="protein sequence ID" value="RHY06486.1"/>
    <property type="molecule type" value="Genomic_DNA"/>
</dbReference>
<dbReference type="SUPFAM" id="SSF51905">
    <property type="entry name" value="FAD/NAD(P)-binding domain"/>
    <property type="match status" value="1"/>
</dbReference>
<dbReference type="InterPro" id="IPR004038">
    <property type="entry name" value="Ribosomal_eL8/eL30/eS12/Gad45"/>
</dbReference>
<dbReference type="GO" id="GO:1990904">
    <property type="term" value="C:ribonucleoprotein complex"/>
    <property type="evidence" value="ECO:0007669"/>
    <property type="project" value="TreeGrafter"/>
</dbReference>
<accession>A0A397AHD0</accession>
<dbReference type="Gene3D" id="3.30.70.330">
    <property type="match status" value="1"/>
</dbReference>
<dbReference type="SUPFAM" id="SSF55315">
    <property type="entry name" value="L30e-like"/>
    <property type="match status" value="1"/>
</dbReference>
<organism evidence="3 4">
    <name type="scientific">Aphanomyces astaci</name>
    <name type="common">Crayfish plague agent</name>
    <dbReference type="NCBI Taxonomy" id="112090"/>
    <lineage>
        <taxon>Eukaryota</taxon>
        <taxon>Sar</taxon>
        <taxon>Stramenopiles</taxon>
        <taxon>Oomycota</taxon>
        <taxon>Saprolegniomycetes</taxon>
        <taxon>Saprolegniales</taxon>
        <taxon>Verrucalvaceae</taxon>
        <taxon>Aphanomyces</taxon>
    </lineage>
</organism>
<dbReference type="AlphaFoldDB" id="A0A397AHD0"/>
<feature type="region of interest" description="Disordered" evidence="1">
    <location>
        <begin position="51"/>
        <end position="92"/>
    </location>
</feature>
<dbReference type="PANTHER" id="PTHR13284">
    <property type="entry name" value="GH01354P"/>
    <property type="match status" value="1"/>
</dbReference>